<proteinExistence type="predicted"/>
<evidence type="ECO:0000313" key="1">
    <source>
        <dbReference type="EMBL" id="CRY96819.1"/>
    </source>
</evidence>
<reference evidence="1" key="1">
    <citation type="submission" date="2015-06" db="EMBL/GenBank/DDBJ databases">
        <authorList>
            <person name="Joergensen T."/>
        </authorList>
    </citation>
    <scope>NUCLEOTIDE SEQUENCE</scope>
    <source>
        <strain evidence="1">RGFK1289</strain>
    </source>
</reference>
<dbReference type="EMBL" id="LN853859">
    <property type="protein sequence ID" value="CRY96819.1"/>
    <property type="molecule type" value="Genomic_DNA"/>
</dbReference>
<name>A0A0H5Q5Y0_9ZZZZ</name>
<dbReference type="AlphaFoldDB" id="A0A0H5Q5Y0"/>
<reference evidence="1" key="2">
    <citation type="submission" date="2015-07" db="EMBL/GenBank/DDBJ databases">
        <title>Plasmids, circular viruses and viroids from rat gut.</title>
        <authorList>
            <person name="Jorgensen T.J."/>
            <person name="Hansen M.A."/>
            <person name="Xu Z."/>
            <person name="Tabak M.A."/>
            <person name="Sorensen S.J."/>
            <person name="Hansen L.H."/>
        </authorList>
    </citation>
    <scope>NUCLEOTIDE SEQUENCE</scope>
    <source>
        <strain evidence="1">RGFK1289</strain>
    </source>
</reference>
<organism evidence="1">
    <name type="scientific">uncultured prokaryote</name>
    <dbReference type="NCBI Taxonomy" id="198431"/>
    <lineage>
        <taxon>unclassified sequences</taxon>
        <taxon>environmental samples</taxon>
    </lineage>
</organism>
<accession>A0A0H5Q5Y0</accession>
<protein>
    <submittedName>
        <fullName evidence="1">Uncharacterized protein</fullName>
    </submittedName>
</protein>
<sequence>MAYSEPFLRLVAIGSIYGAEEFSFSMSLVSNVDGAQAPDEVPQGVIDAFTAFWATVDSGAGLISSDARLETLKLNEIGTNGRYTSQTTVLYDYPSPIAGASGLTPPAQVALAISLVTPIRRGRAARGRFYLPLPGFPVLGSGGGVTTPGAFSAGHQVAAANAAAALLNDINDAVDGYAVGVTSDIGLGTQQIVTDVRVGQIYDTIRSRRNKLPENYYTSPIPIMDA</sequence>